<evidence type="ECO:0000256" key="3">
    <source>
        <dbReference type="ARBA" id="ARBA00022527"/>
    </source>
</evidence>
<keyword evidence="5" id="KW-0547">Nucleotide-binding</keyword>
<dbReference type="PROSITE" id="PS00108">
    <property type="entry name" value="PROTEIN_KINASE_ST"/>
    <property type="match status" value="1"/>
</dbReference>
<dbReference type="EMBL" id="KV425561">
    <property type="protein sequence ID" value="KZT27498.1"/>
    <property type="molecule type" value="Genomic_DNA"/>
</dbReference>
<dbReference type="Gene3D" id="3.30.200.20">
    <property type="entry name" value="Phosphorylase Kinase, domain 1"/>
    <property type="match status" value="1"/>
</dbReference>
<feature type="domain" description="Protein kinase" evidence="11">
    <location>
        <begin position="8"/>
        <end position="385"/>
    </location>
</feature>
<dbReference type="InterPro" id="IPR050108">
    <property type="entry name" value="CDK"/>
</dbReference>
<keyword evidence="13" id="KW-1185">Reference proteome</keyword>
<evidence type="ECO:0000259" key="11">
    <source>
        <dbReference type="PROSITE" id="PS50011"/>
    </source>
</evidence>
<evidence type="ECO:0000256" key="10">
    <source>
        <dbReference type="SAM" id="MobiDB-lite"/>
    </source>
</evidence>
<dbReference type="Gene3D" id="1.10.510.10">
    <property type="entry name" value="Transferase(Phosphotransferase) domain 1"/>
    <property type="match status" value="1"/>
</dbReference>
<feature type="region of interest" description="Disordered" evidence="10">
    <location>
        <begin position="251"/>
        <end position="282"/>
    </location>
</feature>
<gene>
    <name evidence="12" type="ORF">NEOLEDRAFT_1088330</name>
</gene>
<protein>
    <recommendedName>
        <fullName evidence="2">cyclin-dependent kinase</fullName>
        <ecNumber evidence="2">2.7.11.22</ecNumber>
    </recommendedName>
</protein>
<dbReference type="PANTHER" id="PTHR24056:SF171">
    <property type="entry name" value="CYCLIN-DEPENDENT KINASE 20"/>
    <property type="match status" value="1"/>
</dbReference>
<reference evidence="12 13" key="1">
    <citation type="journal article" date="2016" name="Mol. Biol. Evol.">
        <title>Comparative Genomics of Early-Diverging Mushroom-Forming Fungi Provides Insights into the Origins of Lignocellulose Decay Capabilities.</title>
        <authorList>
            <person name="Nagy L.G."/>
            <person name="Riley R."/>
            <person name="Tritt A."/>
            <person name="Adam C."/>
            <person name="Daum C."/>
            <person name="Floudas D."/>
            <person name="Sun H."/>
            <person name="Yadav J.S."/>
            <person name="Pangilinan J."/>
            <person name="Larsson K.H."/>
            <person name="Matsuura K."/>
            <person name="Barry K."/>
            <person name="Labutti K."/>
            <person name="Kuo R."/>
            <person name="Ohm R.A."/>
            <person name="Bhattacharya S.S."/>
            <person name="Shirouzu T."/>
            <person name="Yoshinaga Y."/>
            <person name="Martin F.M."/>
            <person name="Grigoriev I.V."/>
            <person name="Hibbett D.S."/>
        </authorList>
    </citation>
    <scope>NUCLEOTIDE SEQUENCE [LARGE SCALE GENOMIC DNA]</scope>
    <source>
        <strain evidence="12 13">HHB14362 ss-1</strain>
    </source>
</reference>
<keyword evidence="7" id="KW-0067">ATP-binding</keyword>
<dbReference type="InterPro" id="IPR008271">
    <property type="entry name" value="Ser/Thr_kinase_AS"/>
</dbReference>
<dbReference type="GO" id="GO:0005634">
    <property type="term" value="C:nucleus"/>
    <property type="evidence" value="ECO:0007669"/>
    <property type="project" value="TreeGrafter"/>
</dbReference>
<organism evidence="12 13">
    <name type="scientific">Neolentinus lepideus HHB14362 ss-1</name>
    <dbReference type="NCBI Taxonomy" id="1314782"/>
    <lineage>
        <taxon>Eukaryota</taxon>
        <taxon>Fungi</taxon>
        <taxon>Dikarya</taxon>
        <taxon>Basidiomycota</taxon>
        <taxon>Agaricomycotina</taxon>
        <taxon>Agaricomycetes</taxon>
        <taxon>Gloeophyllales</taxon>
        <taxon>Gloeophyllaceae</taxon>
        <taxon>Neolentinus</taxon>
    </lineage>
</organism>
<evidence type="ECO:0000256" key="8">
    <source>
        <dbReference type="ARBA" id="ARBA00047811"/>
    </source>
</evidence>
<keyword evidence="6 12" id="KW-0418">Kinase</keyword>
<evidence type="ECO:0000256" key="9">
    <source>
        <dbReference type="ARBA" id="ARBA00048367"/>
    </source>
</evidence>
<dbReference type="PROSITE" id="PS50011">
    <property type="entry name" value="PROTEIN_KINASE_DOM"/>
    <property type="match status" value="1"/>
</dbReference>
<dbReference type="STRING" id="1314782.A0A165U1G4"/>
<dbReference type="SUPFAM" id="SSF56112">
    <property type="entry name" value="Protein kinase-like (PK-like)"/>
    <property type="match status" value="1"/>
</dbReference>
<evidence type="ECO:0000256" key="4">
    <source>
        <dbReference type="ARBA" id="ARBA00022679"/>
    </source>
</evidence>
<dbReference type="InterPro" id="IPR011009">
    <property type="entry name" value="Kinase-like_dom_sf"/>
</dbReference>
<name>A0A165U1G4_9AGAM</name>
<evidence type="ECO:0000313" key="12">
    <source>
        <dbReference type="EMBL" id="KZT27498.1"/>
    </source>
</evidence>
<evidence type="ECO:0000256" key="1">
    <source>
        <dbReference type="ARBA" id="ARBA00006485"/>
    </source>
</evidence>
<evidence type="ECO:0000256" key="2">
    <source>
        <dbReference type="ARBA" id="ARBA00012425"/>
    </source>
</evidence>
<evidence type="ECO:0000313" key="13">
    <source>
        <dbReference type="Proteomes" id="UP000076761"/>
    </source>
</evidence>
<evidence type="ECO:0000256" key="6">
    <source>
        <dbReference type="ARBA" id="ARBA00022777"/>
    </source>
</evidence>
<dbReference type="Pfam" id="PF00069">
    <property type="entry name" value="Pkinase"/>
    <property type="match status" value="1"/>
</dbReference>
<comment type="catalytic activity">
    <reaction evidence="8">
        <text>L-threonyl-[protein] + ATP = O-phospho-L-threonyl-[protein] + ADP + H(+)</text>
        <dbReference type="Rhea" id="RHEA:46608"/>
        <dbReference type="Rhea" id="RHEA-COMP:11060"/>
        <dbReference type="Rhea" id="RHEA-COMP:11605"/>
        <dbReference type="ChEBI" id="CHEBI:15378"/>
        <dbReference type="ChEBI" id="CHEBI:30013"/>
        <dbReference type="ChEBI" id="CHEBI:30616"/>
        <dbReference type="ChEBI" id="CHEBI:61977"/>
        <dbReference type="ChEBI" id="CHEBI:456216"/>
        <dbReference type="EC" id="2.7.11.22"/>
    </reaction>
</comment>
<keyword evidence="4" id="KW-0808">Transferase</keyword>
<dbReference type="InParanoid" id="A0A165U1G4"/>
<accession>A0A165U1G4</accession>
<keyword evidence="3" id="KW-0723">Serine/threonine-protein kinase</keyword>
<dbReference type="OrthoDB" id="413582at2759"/>
<sequence>MAEIKYDEDTIELLHEGPVSTVSRALVIPKDTQDHESRTWIAVKSAASSRGLSHAPHDIIKELRILTSISHHNIISVLDYTSNRRLSEIQFYMPYIHYQLTDLFASPGFSPHTFMSAMDEEPPSGPENVRFSVFAKSIAYQILSGVTYLHSKHIAHRDLKPSNVLLTSDGLVKLIDFGIAYPEDEAGDTDIKKRYLWPEYPDRMYFEVGTGPYRAPELLFGPTTYLVYAIDSWSLGALLAEFFTSLRLTPSDEEDLPPDSSDRPGKKPFILPQGGSFSDPHSTWRRDSLFDSSKGEIGLVWSIFCVMGTPTEETWPDFSKLPDASRVTFQYTPPVQLSPLLPNVPSPLSPSSTSASSPVDLINKFLRYPPERRLSPGEALKHGWFTTEPAVLLPPEYDRVEAISTINEWQGQPLSDLLRSYVRPHLPE</sequence>
<dbReference type="AlphaFoldDB" id="A0A165U1G4"/>
<dbReference type="InterPro" id="IPR000719">
    <property type="entry name" value="Prot_kinase_dom"/>
</dbReference>
<evidence type="ECO:0000256" key="7">
    <source>
        <dbReference type="ARBA" id="ARBA00022840"/>
    </source>
</evidence>
<dbReference type="Proteomes" id="UP000076761">
    <property type="component" value="Unassembled WGS sequence"/>
</dbReference>
<proteinExistence type="inferred from homology"/>
<dbReference type="GO" id="GO:0004693">
    <property type="term" value="F:cyclin-dependent protein serine/threonine kinase activity"/>
    <property type="evidence" value="ECO:0007669"/>
    <property type="project" value="UniProtKB-EC"/>
</dbReference>
<comment type="catalytic activity">
    <reaction evidence="9">
        <text>L-seryl-[protein] + ATP = O-phospho-L-seryl-[protein] + ADP + H(+)</text>
        <dbReference type="Rhea" id="RHEA:17989"/>
        <dbReference type="Rhea" id="RHEA-COMP:9863"/>
        <dbReference type="Rhea" id="RHEA-COMP:11604"/>
        <dbReference type="ChEBI" id="CHEBI:15378"/>
        <dbReference type="ChEBI" id="CHEBI:29999"/>
        <dbReference type="ChEBI" id="CHEBI:30616"/>
        <dbReference type="ChEBI" id="CHEBI:83421"/>
        <dbReference type="ChEBI" id="CHEBI:456216"/>
        <dbReference type="EC" id="2.7.11.22"/>
    </reaction>
</comment>
<dbReference type="EC" id="2.7.11.22" evidence="2"/>
<comment type="similarity">
    <text evidence="1">Belongs to the protein kinase superfamily. CMGC Ser/Thr protein kinase family. CDC2/CDKX subfamily.</text>
</comment>
<evidence type="ECO:0000256" key="5">
    <source>
        <dbReference type="ARBA" id="ARBA00022741"/>
    </source>
</evidence>
<dbReference type="PANTHER" id="PTHR24056">
    <property type="entry name" value="CELL DIVISION PROTEIN KINASE"/>
    <property type="match status" value="1"/>
</dbReference>
<dbReference type="GO" id="GO:0005524">
    <property type="term" value="F:ATP binding"/>
    <property type="evidence" value="ECO:0007669"/>
    <property type="project" value="UniProtKB-KW"/>
</dbReference>
<dbReference type="SMART" id="SM00220">
    <property type="entry name" value="S_TKc"/>
    <property type="match status" value="1"/>
</dbReference>